<dbReference type="RefSeq" id="WP_114957278.1">
    <property type="nucleotide sequence ID" value="NZ_JBHSJF010000002.1"/>
</dbReference>
<comment type="caution">
    <text evidence="9">The sequence shown here is derived from an EMBL/GenBank/DDBJ whole genome shotgun (WGS) entry which is preliminary data.</text>
</comment>
<comment type="cofactor">
    <cofactor evidence="1">
        <name>Zn(2+)</name>
        <dbReference type="ChEBI" id="CHEBI:29105"/>
    </cofactor>
</comment>
<keyword evidence="10" id="KW-1185">Reference proteome</keyword>
<keyword evidence="4 9" id="KW-0378">Hydrolase</keyword>
<evidence type="ECO:0000256" key="4">
    <source>
        <dbReference type="ARBA" id="ARBA00022801"/>
    </source>
</evidence>
<organism evidence="9 10">
    <name type="scientific">Flaviflagellibacter deserti</name>
    <dbReference type="NCBI Taxonomy" id="2267266"/>
    <lineage>
        <taxon>Bacteria</taxon>
        <taxon>Pseudomonadati</taxon>
        <taxon>Pseudomonadota</taxon>
        <taxon>Alphaproteobacteria</taxon>
        <taxon>Hyphomicrobiales</taxon>
        <taxon>Flaviflagellibacter</taxon>
    </lineage>
</organism>
<feature type="transmembrane region" description="Helical" evidence="7">
    <location>
        <begin position="43"/>
        <end position="63"/>
    </location>
</feature>
<dbReference type="PANTHER" id="PTHR21666">
    <property type="entry name" value="PEPTIDASE-RELATED"/>
    <property type="match status" value="1"/>
</dbReference>
<keyword evidence="7" id="KW-0812">Transmembrane</keyword>
<dbReference type="SUPFAM" id="SSF51261">
    <property type="entry name" value="Duplicated hybrid motif"/>
    <property type="match status" value="1"/>
</dbReference>
<evidence type="ECO:0000256" key="1">
    <source>
        <dbReference type="ARBA" id="ARBA00001947"/>
    </source>
</evidence>
<dbReference type="EC" id="3.4.24.-" evidence="9"/>
<evidence type="ECO:0000313" key="10">
    <source>
        <dbReference type="Proteomes" id="UP001595796"/>
    </source>
</evidence>
<reference evidence="10" key="1">
    <citation type="journal article" date="2019" name="Int. J. Syst. Evol. Microbiol.">
        <title>The Global Catalogue of Microorganisms (GCM) 10K type strain sequencing project: providing services to taxonomists for standard genome sequencing and annotation.</title>
        <authorList>
            <consortium name="The Broad Institute Genomics Platform"/>
            <consortium name="The Broad Institute Genome Sequencing Center for Infectious Disease"/>
            <person name="Wu L."/>
            <person name="Ma J."/>
        </authorList>
    </citation>
    <scope>NUCLEOTIDE SEQUENCE [LARGE SCALE GENOMIC DNA]</scope>
    <source>
        <strain evidence="10">CGMCC 1.16444</strain>
    </source>
</reference>
<dbReference type="Gene3D" id="2.70.70.10">
    <property type="entry name" value="Glucose Permease (Domain IIA)"/>
    <property type="match status" value="1"/>
</dbReference>
<keyword evidence="5" id="KW-0862">Zinc</keyword>
<evidence type="ECO:0000313" key="9">
    <source>
        <dbReference type="EMBL" id="MFC5066850.1"/>
    </source>
</evidence>
<dbReference type="InterPro" id="IPR016047">
    <property type="entry name" value="M23ase_b-sheet_dom"/>
</dbReference>
<gene>
    <name evidence="9" type="ORF">ACFPFW_02320</name>
</gene>
<evidence type="ECO:0000256" key="7">
    <source>
        <dbReference type="SAM" id="Phobius"/>
    </source>
</evidence>
<keyword evidence="7" id="KW-1133">Transmembrane helix</keyword>
<dbReference type="EMBL" id="JBHSJF010000002">
    <property type="protein sequence ID" value="MFC5066850.1"/>
    <property type="molecule type" value="Genomic_DNA"/>
</dbReference>
<evidence type="ECO:0000259" key="8">
    <source>
        <dbReference type="Pfam" id="PF01551"/>
    </source>
</evidence>
<accession>A0ABV9YZK5</accession>
<dbReference type="Gene3D" id="3.10.450.350">
    <property type="match status" value="1"/>
</dbReference>
<keyword evidence="7" id="KW-0472">Membrane</keyword>
<name>A0ABV9YZK5_9HYPH</name>
<protein>
    <submittedName>
        <fullName evidence="9">M23 family metallopeptidase</fullName>
        <ecNumber evidence="9">3.4.24.-</ecNumber>
    </submittedName>
</protein>
<evidence type="ECO:0000256" key="2">
    <source>
        <dbReference type="ARBA" id="ARBA00022670"/>
    </source>
</evidence>
<dbReference type="GO" id="GO:0016787">
    <property type="term" value="F:hydrolase activity"/>
    <property type="evidence" value="ECO:0007669"/>
    <property type="project" value="UniProtKB-KW"/>
</dbReference>
<dbReference type="InterPro" id="IPR011055">
    <property type="entry name" value="Dup_hybrid_motif"/>
</dbReference>
<keyword evidence="3" id="KW-0479">Metal-binding</keyword>
<sequence>MLIRAQRDNFLRARPIEIGDEPPLRLDGGTGNPDDSRQVNIRWFSGTILAGFLGMGLLGTAIVTSTNGAYQIARTPEAFARWDPYSARARSSNENRKSDRISTAKATVDEAKQTFRVSTTVKSGDRELVRTRPVTRVTASLIPAGLNVDIPAFKPQNIFGDDDTPAPVAEAAPAPDGDISYVVQNLAGLNISPDQGPSVSMDDVLASVRDTAAMNAVQSSDLSGFGGALSFTGGGSPDMPAFAAQNMTVIAKKAPRPGAVPGSTDDERVVVARGQERLDDVLIRQGATPEEARQITEAFAAGSGYGTQALMPGQTVRILMAPFGSRMQPVRVILASGSNESIVAASDTGGYVAVADAPEIAEEGEAVDDNGVEIAQSGTGSTLSLYQSLYGTAISKGVPKQVIEELVRVFGYDADFQRKVQNGDSFEVVFASDESGQVDGTPEVIYSSLISGGETRRYYRYQLPDDGGFDYFDEDGRSARKFLVRKPVTNAVMRSGFGLRRHPILGYSKMHTGVDWAAPRGTPIYAAGNGVIEYAKKSGGYGNQVKIQHANGYETAYGHMSGFAKGIKEGTRVRQGQLIGYVGSTGLSTGPHCHYEVLVNGRFVNPMRIKVPRGKELEGPALAEFQRERERIDALVGRPATAGSAQLTLNKEGG</sequence>
<evidence type="ECO:0000256" key="5">
    <source>
        <dbReference type="ARBA" id="ARBA00022833"/>
    </source>
</evidence>
<dbReference type="InterPro" id="IPR050570">
    <property type="entry name" value="Cell_wall_metabolism_enzyme"/>
</dbReference>
<dbReference type="PANTHER" id="PTHR21666:SF288">
    <property type="entry name" value="CELL DIVISION PROTEIN YTFB"/>
    <property type="match status" value="1"/>
</dbReference>
<keyword evidence="2" id="KW-0645">Protease</keyword>
<dbReference type="Pfam" id="PF01551">
    <property type="entry name" value="Peptidase_M23"/>
    <property type="match status" value="1"/>
</dbReference>
<dbReference type="CDD" id="cd12797">
    <property type="entry name" value="M23_peptidase"/>
    <property type="match status" value="1"/>
</dbReference>
<dbReference type="Proteomes" id="UP001595796">
    <property type="component" value="Unassembled WGS sequence"/>
</dbReference>
<feature type="domain" description="M23ase beta-sheet core" evidence="8">
    <location>
        <begin position="509"/>
        <end position="606"/>
    </location>
</feature>
<proteinExistence type="predicted"/>
<keyword evidence="6" id="KW-0482">Metalloprotease</keyword>
<evidence type="ECO:0000256" key="6">
    <source>
        <dbReference type="ARBA" id="ARBA00023049"/>
    </source>
</evidence>
<evidence type="ECO:0000256" key="3">
    <source>
        <dbReference type="ARBA" id="ARBA00022723"/>
    </source>
</evidence>